<evidence type="ECO:0000313" key="2">
    <source>
        <dbReference type="Proteomes" id="UP000223913"/>
    </source>
</evidence>
<dbReference type="RefSeq" id="WP_099151846.1">
    <property type="nucleotide sequence ID" value="NZ_PDUD01000024.1"/>
</dbReference>
<organism evidence="1 2">
    <name type="scientific">Flavilitoribacter nigricans (strain ATCC 23147 / DSM 23189 / NBRC 102662 / NCIMB 1420 / SS-2)</name>
    <name type="common">Lewinella nigricans</name>
    <dbReference type="NCBI Taxonomy" id="1122177"/>
    <lineage>
        <taxon>Bacteria</taxon>
        <taxon>Pseudomonadati</taxon>
        <taxon>Bacteroidota</taxon>
        <taxon>Saprospiria</taxon>
        <taxon>Saprospirales</taxon>
        <taxon>Lewinellaceae</taxon>
        <taxon>Flavilitoribacter</taxon>
    </lineage>
</organism>
<dbReference type="EMBL" id="PDUD01000024">
    <property type="protein sequence ID" value="PHN04788.1"/>
    <property type="molecule type" value="Genomic_DNA"/>
</dbReference>
<name>A0A2D0N8R5_FLAN2</name>
<keyword evidence="2" id="KW-1185">Reference proteome</keyword>
<dbReference type="AlphaFoldDB" id="A0A2D0N8R5"/>
<evidence type="ECO:0000313" key="1">
    <source>
        <dbReference type="EMBL" id="PHN04788.1"/>
    </source>
</evidence>
<proteinExistence type="predicted"/>
<protein>
    <submittedName>
        <fullName evidence="1">Uncharacterized protein</fullName>
    </submittedName>
</protein>
<reference evidence="1 2" key="1">
    <citation type="submission" date="2017-10" db="EMBL/GenBank/DDBJ databases">
        <title>The draft genome sequence of Lewinella nigricans NBRC 102662.</title>
        <authorList>
            <person name="Wang K."/>
        </authorList>
    </citation>
    <scope>NUCLEOTIDE SEQUENCE [LARGE SCALE GENOMIC DNA]</scope>
    <source>
        <strain evidence="1 2">NBRC 102662</strain>
    </source>
</reference>
<dbReference type="Proteomes" id="UP000223913">
    <property type="component" value="Unassembled WGS sequence"/>
</dbReference>
<comment type="caution">
    <text evidence="1">The sequence shown here is derived from an EMBL/GenBank/DDBJ whole genome shotgun (WGS) entry which is preliminary data.</text>
</comment>
<sequence length="165" mass="19516">MTTIHQPAAPYREYPRRAPDRKKTGLRVDIILGMPKYKCRFHGICRIEADEEELLEGCSTNCCRSKGKLFYHASGGCLLYFEKAGMSARTRRYHFSGNWFWLREGLELPESVCRALDLDGAYLLPGRYRLLEDRRFYRIYIYTRKRNAKSVMHYKERFGSKKVLK</sequence>
<dbReference type="OrthoDB" id="1495941at2"/>
<gene>
    <name evidence="1" type="ORF">CRP01_19955</name>
</gene>
<accession>A0A2D0N8R5</accession>